<dbReference type="STRING" id="1178825.SAMN05216261_2580"/>
<dbReference type="SUPFAM" id="SSF101874">
    <property type="entry name" value="YceI-like"/>
    <property type="match status" value="1"/>
</dbReference>
<dbReference type="InterPro" id="IPR007372">
    <property type="entry name" value="Lipid/polyisoprenoid-bd_YceI"/>
</dbReference>
<feature type="domain" description="Lipid/polyisoprenoid-binding YceI-like" evidence="1">
    <location>
        <begin position="33"/>
        <end position="190"/>
    </location>
</feature>
<accession>A0A1M6FZR9</accession>
<protein>
    <submittedName>
        <fullName evidence="2">YceI-like domain-containing protein</fullName>
    </submittedName>
</protein>
<dbReference type="Pfam" id="PF04264">
    <property type="entry name" value="YceI"/>
    <property type="match status" value="1"/>
</dbReference>
<evidence type="ECO:0000313" key="2">
    <source>
        <dbReference type="EMBL" id="SHJ03170.1"/>
    </source>
</evidence>
<dbReference type="EMBL" id="FQYK01000006">
    <property type="protein sequence ID" value="SHJ03170.1"/>
    <property type="molecule type" value="Genomic_DNA"/>
</dbReference>
<dbReference type="eggNOG" id="COG2353">
    <property type="taxonomic scope" value="Bacteria"/>
</dbReference>
<evidence type="ECO:0000313" key="3">
    <source>
        <dbReference type="Proteomes" id="UP000184396"/>
    </source>
</evidence>
<reference evidence="2 3" key="1">
    <citation type="submission" date="2016-11" db="EMBL/GenBank/DDBJ databases">
        <authorList>
            <person name="Jaros S."/>
            <person name="Januszkiewicz K."/>
            <person name="Wedrychowicz H."/>
        </authorList>
    </citation>
    <scope>NUCLEOTIDE SEQUENCE [LARGE SCALE GENOMIC DNA]</scope>
    <source>
        <strain evidence="2 3">CGMCC 1.12213</strain>
    </source>
</reference>
<dbReference type="InterPro" id="IPR036761">
    <property type="entry name" value="TTHA0802/YceI-like_sf"/>
</dbReference>
<organism evidence="2 3">
    <name type="scientific">Algibacter luteus</name>
    <dbReference type="NCBI Taxonomy" id="1178825"/>
    <lineage>
        <taxon>Bacteria</taxon>
        <taxon>Pseudomonadati</taxon>
        <taxon>Bacteroidota</taxon>
        <taxon>Flavobacteriia</taxon>
        <taxon>Flavobacteriales</taxon>
        <taxon>Flavobacteriaceae</taxon>
        <taxon>Algibacter</taxon>
    </lineage>
</organism>
<dbReference type="AlphaFoldDB" id="A0A1M6FZR9"/>
<dbReference type="RefSeq" id="WP_019388766.1">
    <property type="nucleotide sequence ID" value="NZ_ALIH01000019.1"/>
</dbReference>
<name>A0A1M6FZR9_9FLAO</name>
<dbReference type="Gene3D" id="2.40.128.110">
    <property type="entry name" value="Lipid/polyisoprenoid-binding, YceI-like"/>
    <property type="match status" value="1"/>
</dbReference>
<keyword evidence="3" id="KW-1185">Reference proteome</keyword>
<dbReference type="OrthoDB" id="9794147at2"/>
<dbReference type="Proteomes" id="UP000184396">
    <property type="component" value="Unassembled WGS sequence"/>
</dbReference>
<proteinExistence type="predicted"/>
<evidence type="ECO:0000259" key="1">
    <source>
        <dbReference type="Pfam" id="PF04264"/>
    </source>
</evidence>
<sequence length="195" mass="21588">MNNLIIADKLKIIGLIALIFLLPNLIQAQEFSLNNQESTLAVYGTSSLHDWHVTAENKSGKLICTNLETGELQSCSFKVLAESLKSGKGSMDKNTYKALKTDKYKSISYELVEVKEIINQGAGKFLIKSLGNLTITDTKKLTPIDFDLFIEDGKITLKGEKAIKMTDYNIDPPKALFGTITTGNDLTIKFTSIYK</sequence>
<gene>
    <name evidence="2" type="ORF">SAMN05216261_2580</name>
</gene>